<dbReference type="SUPFAM" id="SSF51445">
    <property type="entry name" value="(Trans)glycosidases"/>
    <property type="match status" value="1"/>
</dbReference>
<feature type="compositionally biased region" description="Low complexity" evidence="5">
    <location>
        <begin position="501"/>
        <end position="569"/>
    </location>
</feature>
<gene>
    <name evidence="7" type="ORF">ONE63_000067</name>
</gene>
<feature type="region of interest" description="Disordered" evidence="5">
    <location>
        <begin position="490"/>
        <end position="569"/>
    </location>
</feature>
<accession>A0AAV7XXB8</accession>
<keyword evidence="6" id="KW-0732">Signal</keyword>
<keyword evidence="3" id="KW-0326">Glycosidase</keyword>
<organism evidence="7 8">
    <name type="scientific">Megalurothrips usitatus</name>
    <name type="common">bean blossom thrips</name>
    <dbReference type="NCBI Taxonomy" id="439358"/>
    <lineage>
        <taxon>Eukaryota</taxon>
        <taxon>Metazoa</taxon>
        <taxon>Ecdysozoa</taxon>
        <taxon>Arthropoda</taxon>
        <taxon>Hexapoda</taxon>
        <taxon>Insecta</taxon>
        <taxon>Pterygota</taxon>
        <taxon>Neoptera</taxon>
        <taxon>Paraneoptera</taxon>
        <taxon>Thysanoptera</taxon>
        <taxon>Terebrantia</taxon>
        <taxon>Thripoidea</taxon>
        <taxon>Thripidae</taxon>
        <taxon>Megalurothrips</taxon>
    </lineage>
</organism>
<evidence type="ECO:0008006" key="9">
    <source>
        <dbReference type="Google" id="ProtNLM"/>
    </source>
</evidence>
<evidence type="ECO:0000256" key="2">
    <source>
        <dbReference type="ARBA" id="ARBA00022801"/>
    </source>
</evidence>
<evidence type="ECO:0000256" key="3">
    <source>
        <dbReference type="ARBA" id="ARBA00023295"/>
    </source>
</evidence>
<dbReference type="PRINTS" id="PR00131">
    <property type="entry name" value="GLHYDRLASE1"/>
</dbReference>
<name>A0AAV7XXB8_9NEOP</name>
<dbReference type="Proteomes" id="UP001075354">
    <property type="component" value="Chromosome 1"/>
</dbReference>
<evidence type="ECO:0000256" key="5">
    <source>
        <dbReference type="SAM" id="MobiDB-lite"/>
    </source>
</evidence>
<feature type="signal peptide" evidence="6">
    <location>
        <begin position="1"/>
        <end position="17"/>
    </location>
</feature>
<evidence type="ECO:0000313" key="7">
    <source>
        <dbReference type="EMBL" id="KAJ1531386.1"/>
    </source>
</evidence>
<dbReference type="EMBL" id="JAPTSV010000001">
    <property type="protein sequence ID" value="KAJ1531386.1"/>
    <property type="molecule type" value="Genomic_DNA"/>
</dbReference>
<dbReference type="InterPro" id="IPR017853">
    <property type="entry name" value="GH"/>
</dbReference>
<reference evidence="7" key="1">
    <citation type="submission" date="2022-12" db="EMBL/GenBank/DDBJ databases">
        <title>Chromosome-level genome assembly of the bean flower thrips Megalurothrips usitatus.</title>
        <authorList>
            <person name="Ma L."/>
            <person name="Liu Q."/>
            <person name="Li H."/>
            <person name="Cai W."/>
        </authorList>
    </citation>
    <scope>NUCLEOTIDE SEQUENCE</scope>
    <source>
        <strain evidence="7">Cailab_2022a</strain>
    </source>
</reference>
<comment type="similarity">
    <text evidence="1 4">Belongs to the glycosyl hydrolase 1 family.</text>
</comment>
<sequence length="586" mass="64446">MRGTVLVILGVLACVTARHLRAEDEALPPGLLIGAGVSACQAEGAWNLSGKAESVLDKVAHSNKVFPANVDVAADHYHRYKEDLAYAKEMHFNSHRFSISWSRVLPTGDANNPSMEGVSFYHEYIKEIKAAGMEPMVTMSHFDHPFTLEESSKGWTNAAMISKFEEYANFLFKTYGSEVKYWTTINEPNMFCNYFTTILFKAGLAPNADNDIYRCLHHITLAHLRVYRLYKDLYYKTQQGLVGCSAMLWPTVPATTNSEDMEAAEAFIEMYTGTVLHPLIYGEYPPVTRYLVDKRSKELGLPESRLPHFTQEEKAQLEEQPTDFIALNVYSGFKASYKLNDSDGDAKPKMLGPISYDMPFLKLTGVSDFGGDVDRLTHDAILRVWDSYHKPIVIAENGFGDTLGLGINDDLRAAYHSASLRSLIRSMNEYGINVLGYYVWALLDVFEFSAGYSGRPFGLVHVDYESGSLKRTLKESSKFFIKLGETGKVPYVAPPEQSTEPAPSTALPSTPTALPSTPTAPSSTPTAQSTATSLPSTTTQPPSTSASTRGPTTSEKPPSTTPSSSSCASVSSLVLTILASSSVLRR</sequence>
<evidence type="ECO:0000256" key="4">
    <source>
        <dbReference type="RuleBase" id="RU003690"/>
    </source>
</evidence>
<dbReference type="GO" id="GO:0005975">
    <property type="term" value="P:carbohydrate metabolic process"/>
    <property type="evidence" value="ECO:0007669"/>
    <property type="project" value="InterPro"/>
</dbReference>
<dbReference type="PANTHER" id="PTHR10353:SF36">
    <property type="entry name" value="LP05116P"/>
    <property type="match status" value="1"/>
</dbReference>
<evidence type="ECO:0000313" key="8">
    <source>
        <dbReference type="Proteomes" id="UP001075354"/>
    </source>
</evidence>
<dbReference type="AlphaFoldDB" id="A0AAV7XXB8"/>
<keyword evidence="2" id="KW-0378">Hydrolase</keyword>
<evidence type="ECO:0000256" key="6">
    <source>
        <dbReference type="SAM" id="SignalP"/>
    </source>
</evidence>
<keyword evidence="8" id="KW-1185">Reference proteome</keyword>
<comment type="caution">
    <text evidence="7">The sequence shown here is derived from an EMBL/GenBank/DDBJ whole genome shotgun (WGS) entry which is preliminary data.</text>
</comment>
<feature type="chain" id="PRO_5043922310" description="Myrosinase 1-like" evidence="6">
    <location>
        <begin position="18"/>
        <end position="586"/>
    </location>
</feature>
<evidence type="ECO:0000256" key="1">
    <source>
        <dbReference type="ARBA" id="ARBA00010838"/>
    </source>
</evidence>
<dbReference type="GO" id="GO:0008422">
    <property type="term" value="F:beta-glucosidase activity"/>
    <property type="evidence" value="ECO:0007669"/>
    <property type="project" value="TreeGrafter"/>
</dbReference>
<dbReference type="InterPro" id="IPR001360">
    <property type="entry name" value="Glyco_hydro_1"/>
</dbReference>
<dbReference type="PANTHER" id="PTHR10353">
    <property type="entry name" value="GLYCOSYL HYDROLASE"/>
    <property type="match status" value="1"/>
</dbReference>
<protein>
    <recommendedName>
        <fullName evidence="9">Myrosinase 1-like</fullName>
    </recommendedName>
</protein>
<dbReference type="Gene3D" id="3.20.20.80">
    <property type="entry name" value="Glycosidases"/>
    <property type="match status" value="1"/>
</dbReference>
<dbReference type="Pfam" id="PF00232">
    <property type="entry name" value="Glyco_hydro_1"/>
    <property type="match status" value="1"/>
</dbReference>
<proteinExistence type="inferred from homology"/>